<feature type="signal peptide" evidence="2">
    <location>
        <begin position="1"/>
        <end position="19"/>
    </location>
</feature>
<dbReference type="RefSeq" id="WP_143093091.1">
    <property type="nucleotide sequence ID" value="NZ_FORH01000004.1"/>
</dbReference>
<keyword evidence="1" id="KW-1133">Transmembrane helix</keyword>
<evidence type="ECO:0000256" key="1">
    <source>
        <dbReference type="SAM" id="Phobius"/>
    </source>
</evidence>
<name>A0A1I3SGL0_9RHOB</name>
<evidence type="ECO:0000256" key="2">
    <source>
        <dbReference type="SAM" id="SignalP"/>
    </source>
</evidence>
<feature type="transmembrane region" description="Helical" evidence="1">
    <location>
        <begin position="447"/>
        <end position="466"/>
    </location>
</feature>
<gene>
    <name evidence="3" type="ORF">SAMN04487991_2422</name>
</gene>
<dbReference type="Proteomes" id="UP000199630">
    <property type="component" value="Unassembled WGS sequence"/>
</dbReference>
<reference evidence="4" key="1">
    <citation type="submission" date="2016-10" db="EMBL/GenBank/DDBJ databases">
        <authorList>
            <person name="Varghese N."/>
            <person name="Submissions S."/>
        </authorList>
    </citation>
    <scope>NUCLEOTIDE SEQUENCE [LARGE SCALE GENOMIC DNA]</scope>
    <source>
        <strain evidence="4">DSM 26471</strain>
    </source>
</reference>
<organism evidence="3 4">
    <name type="scientific">Celeribacter neptunius</name>
    <dbReference type="NCBI Taxonomy" id="588602"/>
    <lineage>
        <taxon>Bacteria</taxon>
        <taxon>Pseudomonadati</taxon>
        <taxon>Pseudomonadota</taxon>
        <taxon>Alphaproteobacteria</taxon>
        <taxon>Rhodobacterales</taxon>
        <taxon>Roseobacteraceae</taxon>
        <taxon>Celeribacter</taxon>
    </lineage>
</organism>
<evidence type="ECO:0008006" key="5">
    <source>
        <dbReference type="Google" id="ProtNLM"/>
    </source>
</evidence>
<evidence type="ECO:0000313" key="3">
    <source>
        <dbReference type="EMBL" id="SFJ56567.1"/>
    </source>
</evidence>
<sequence length="474" mass="48133">MTRLLTIVLLNTVATAALALPQSPSADLAGEAPLVNNDQDFVWSPTAGFAPVTLTSDITGSATFVGFAGTDTPGKEFRWDPDLGLVPASYKPGSGLASPLQWSTYGKEARVVVWNAEDLQALVADMALPEGVTVTAVRDVNPAGQTLLEARVGDSGESAFFLWTKGAPVQRLEPEDGSKLISVGALSDRGDVIGQVAQPGAPDMAAILLSDGSVRVLPGLDGNGSRATGLNDAGQVVGASADDPAKAVLWGPDGQSVALAEKLSAPLPDGFTLLDAEDINNAGEIVGTAVSGTGAVHLVTLTPDPDAGGLYMPKVIGEVFASVPDVTEQPRFALSENGTIFGTCSFGALDCPTNEFAFNGLGSDITNLFNPLNPASINGFQPFVTGAFLSATGAGAAGGGTGATGTPGIARQRPVFGPPTFPTVSTTGATTTTTGTTNTVPLPAANVLLLLALSLMAGVSALASGWRKRSFHSF</sequence>
<dbReference type="AlphaFoldDB" id="A0A1I3SGL0"/>
<proteinExistence type="predicted"/>
<dbReference type="OrthoDB" id="6848220at2"/>
<keyword evidence="4" id="KW-1185">Reference proteome</keyword>
<keyword evidence="2" id="KW-0732">Signal</keyword>
<keyword evidence="1" id="KW-0472">Membrane</keyword>
<evidence type="ECO:0000313" key="4">
    <source>
        <dbReference type="Proteomes" id="UP000199630"/>
    </source>
</evidence>
<accession>A0A1I3SGL0</accession>
<dbReference type="EMBL" id="FORH01000004">
    <property type="protein sequence ID" value="SFJ56567.1"/>
    <property type="molecule type" value="Genomic_DNA"/>
</dbReference>
<protein>
    <recommendedName>
        <fullName evidence="5">Extracellular repeat, HAF family</fullName>
    </recommendedName>
</protein>
<keyword evidence="1" id="KW-0812">Transmembrane</keyword>
<feature type="chain" id="PRO_5011767725" description="Extracellular repeat, HAF family" evidence="2">
    <location>
        <begin position="20"/>
        <end position="474"/>
    </location>
</feature>